<dbReference type="InterPro" id="IPR050729">
    <property type="entry name" value="Rho-GAP"/>
</dbReference>
<dbReference type="PROSITE" id="PS50020">
    <property type="entry name" value="WW_DOMAIN_2"/>
    <property type="match status" value="1"/>
</dbReference>
<evidence type="ECO:0000313" key="7">
    <source>
        <dbReference type="EMBL" id="RXM98344.1"/>
    </source>
</evidence>
<proteinExistence type="predicted"/>
<keyword evidence="3" id="KW-0343">GTPase activation</keyword>
<dbReference type="Gene3D" id="2.20.70.10">
    <property type="match status" value="1"/>
</dbReference>
<evidence type="ECO:0000313" key="8">
    <source>
        <dbReference type="Proteomes" id="UP000289886"/>
    </source>
</evidence>
<reference evidence="7 8" key="1">
    <citation type="submission" date="2019-01" db="EMBL/GenBank/DDBJ databases">
        <title>Draft Genome and Complete Hox-Cluster Characterization of the Sterlet Sturgeon (Acipenser ruthenus).</title>
        <authorList>
            <person name="Wei Q."/>
        </authorList>
    </citation>
    <scope>NUCLEOTIDE SEQUENCE [LARGE SCALE GENOMIC DNA]</scope>
    <source>
        <strain evidence="7">WHYD16114868_AA</strain>
        <tissue evidence="7">Blood</tissue>
    </source>
</reference>
<evidence type="ECO:0000256" key="2">
    <source>
        <dbReference type="ARBA" id="ARBA00004496"/>
    </source>
</evidence>
<organism evidence="7 8">
    <name type="scientific">Acipenser ruthenus</name>
    <name type="common">Sterlet sturgeon</name>
    <dbReference type="NCBI Taxonomy" id="7906"/>
    <lineage>
        <taxon>Eukaryota</taxon>
        <taxon>Metazoa</taxon>
        <taxon>Chordata</taxon>
        <taxon>Craniata</taxon>
        <taxon>Vertebrata</taxon>
        <taxon>Euteleostomi</taxon>
        <taxon>Actinopterygii</taxon>
        <taxon>Chondrostei</taxon>
        <taxon>Acipenseriformes</taxon>
        <taxon>Acipenseridae</taxon>
        <taxon>Acipenser</taxon>
    </lineage>
</organism>
<sequence length="189" mass="21446">MAPCTVQVAQEDLKLEPPSPTGVPVQVLELWEVYLDETTGRKFFVHSITKEKTWKPPRIVQPNREIKESTMDVQSVSNKLSSPRQNPGAVQMRIKSITANSDRLSQTKSMVVTDPGHPAKADTEKCEYLNKAKIAEGGKKLRKNWASTWVVLDGKKLLFYKESKQQALTNLGHAIMYKERFHYAEGIYD</sequence>
<protein>
    <submittedName>
        <fullName evidence="7">Rho GTPase-activating protein 15</fullName>
    </submittedName>
</protein>
<accession>A0A662YP16</accession>
<gene>
    <name evidence="7" type="ORF">EOD39_13254</name>
</gene>
<name>A0A662YP16_ACIRT</name>
<dbReference type="PANTHER" id="PTHR23176">
    <property type="entry name" value="RHO/RAC/CDC GTPASE-ACTIVATING PROTEIN"/>
    <property type="match status" value="1"/>
</dbReference>
<evidence type="ECO:0000256" key="5">
    <source>
        <dbReference type="ARBA" id="ARBA00023136"/>
    </source>
</evidence>
<keyword evidence="4" id="KW-0963">Cytoplasm</keyword>
<keyword evidence="5" id="KW-0472">Membrane</keyword>
<dbReference type="EMBL" id="SCEB01000714">
    <property type="protein sequence ID" value="RXM98344.1"/>
    <property type="molecule type" value="Genomic_DNA"/>
</dbReference>
<comment type="caution">
    <text evidence="7">The sequence shown here is derived from an EMBL/GenBank/DDBJ whole genome shotgun (WGS) entry which is preliminary data.</text>
</comment>
<dbReference type="InterPro" id="IPR011993">
    <property type="entry name" value="PH-like_dom_sf"/>
</dbReference>
<evidence type="ECO:0000256" key="3">
    <source>
        <dbReference type="ARBA" id="ARBA00022468"/>
    </source>
</evidence>
<comment type="subcellular location">
    <subcellularLocation>
        <location evidence="2">Cytoplasm</location>
    </subcellularLocation>
    <subcellularLocation>
        <location evidence="1">Membrane</location>
        <topology evidence="1">Peripheral membrane protein</topology>
    </subcellularLocation>
</comment>
<dbReference type="AlphaFoldDB" id="A0A662YP16"/>
<keyword evidence="8" id="KW-1185">Reference proteome</keyword>
<evidence type="ECO:0000259" key="6">
    <source>
        <dbReference type="PROSITE" id="PS50020"/>
    </source>
</evidence>
<dbReference type="PANTHER" id="PTHR23176:SF108">
    <property type="entry name" value="RHO GTPASE-ACTIVATING PROTEIN 15"/>
    <property type="match status" value="1"/>
</dbReference>
<dbReference type="Pfam" id="PF00397">
    <property type="entry name" value="WW"/>
    <property type="match status" value="1"/>
</dbReference>
<feature type="domain" description="WW" evidence="6">
    <location>
        <begin position="31"/>
        <end position="59"/>
    </location>
</feature>
<evidence type="ECO:0000256" key="1">
    <source>
        <dbReference type="ARBA" id="ARBA00004170"/>
    </source>
</evidence>
<dbReference type="CDD" id="cd00201">
    <property type="entry name" value="WW"/>
    <property type="match status" value="1"/>
</dbReference>
<dbReference type="SUPFAM" id="SSF50729">
    <property type="entry name" value="PH domain-like"/>
    <property type="match status" value="2"/>
</dbReference>
<dbReference type="Gene3D" id="2.30.29.30">
    <property type="entry name" value="Pleckstrin-homology domain (PH domain)/Phosphotyrosine-binding domain (PTB)"/>
    <property type="match status" value="1"/>
</dbReference>
<dbReference type="InterPro" id="IPR001202">
    <property type="entry name" value="WW_dom"/>
</dbReference>
<dbReference type="GO" id="GO:0005096">
    <property type="term" value="F:GTPase activator activity"/>
    <property type="evidence" value="ECO:0007669"/>
    <property type="project" value="UniProtKB-KW"/>
</dbReference>
<dbReference type="GO" id="GO:0016020">
    <property type="term" value="C:membrane"/>
    <property type="evidence" value="ECO:0007669"/>
    <property type="project" value="UniProtKB-SubCell"/>
</dbReference>
<evidence type="ECO:0000256" key="4">
    <source>
        <dbReference type="ARBA" id="ARBA00022490"/>
    </source>
</evidence>
<dbReference type="SMART" id="SM00456">
    <property type="entry name" value="WW"/>
    <property type="match status" value="1"/>
</dbReference>
<dbReference type="GO" id="GO:0005737">
    <property type="term" value="C:cytoplasm"/>
    <property type="evidence" value="ECO:0007669"/>
    <property type="project" value="UniProtKB-SubCell"/>
</dbReference>
<dbReference type="Proteomes" id="UP000289886">
    <property type="component" value="Unassembled WGS sequence"/>
</dbReference>